<dbReference type="PANTHER" id="PTHR33164">
    <property type="entry name" value="TRANSCRIPTIONAL REGULATOR, MARR FAMILY"/>
    <property type="match status" value="1"/>
</dbReference>
<protein>
    <submittedName>
        <fullName evidence="2">MarR family transcriptional regulator</fullName>
    </submittedName>
</protein>
<keyword evidence="3" id="KW-1185">Reference proteome</keyword>
<dbReference type="PROSITE" id="PS50995">
    <property type="entry name" value="HTH_MARR_2"/>
    <property type="match status" value="1"/>
</dbReference>
<dbReference type="InterPro" id="IPR036388">
    <property type="entry name" value="WH-like_DNA-bd_sf"/>
</dbReference>
<dbReference type="EMBL" id="BAABJR010000019">
    <property type="protein sequence ID" value="GAA5214981.1"/>
    <property type="molecule type" value="Genomic_DNA"/>
</dbReference>
<name>A0ABP9TDW7_9ACTN</name>
<comment type="caution">
    <text evidence="2">The sequence shown here is derived from an EMBL/GenBank/DDBJ whole genome shotgun (WGS) entry which is preliminary data.</text>
</comment>
<dbReference type="PANTHER" id="PTHR33164:SF95">
    <property type="entry name" value="TRANSCRIPTIONAL REGULATOR"/>
    <property type="match status" value="1"/>
</dbReference>
<accession>A0ABP9TDW7</accession>
<reference evidence="3" key="1">
    <citation type="journal article" date="2019" name="Int. J. Syst. Evol. Microbiol.">
        <title>The Global Catalogue of Microorganisms (GCM) 10K type strain sequencing project: providing services to taxonomists for standard genome sequencing and annotation.</title>
        <authorList>
            <consortium name="The Broad Institute Genomics Platform"/>
            <consortium name="The Broad Institute Genome Sequencing Center for Infectious Disease"/>
            <person name="Wu L."/>
            <person name="Ma J."/>
        </authorList>
    </citation>
    <scope>NUCLEOTIDE SEQUENCE [LARGE SCALE GENOMIC DNA]</scope>
    <source>
        <strain evidence="3">JCM 18306</strain>
    </source>
</reference>
<proteinExistence type="predicted"/>
<sequence>MKPPAAAPPEVDLTFLLSWASHALQTEMTAGLSDLGITPRAHCVLHKAVSGELTQTQIAESLGLDKTTMVVLADKLEKDGLAERIASPTDRRARMIRATQAGLDLLARSNEIVSRIQDDVLGTLPEELRGAFVEALTRLVEGRLSTFAECEQPPRRRSSRI</sequence>
<feature type="domain" description="HTH marR-type" evidence="1">
    <location>
        <begin position="10"/>
        <end position="141"/>
    </location>
</feature>
<dbReference type="PRINTS" id="PR00598">
    <property type="entry name" value="HTHMARR"/>
</dbReference>
<dbReference type="Proteomes" id="UP001499878">
    <property type="component" value="Unassembled WGS sequence"/>
</dbReference>
<evidence type="ECO:0000313" key="2">
    <source>
        <dbReference type="EMBL" id="GAA5214981.1"/>
    </source>
</evidence>
<dbReference type="Pfam" id="PF12802">
    <property type="entry name" value="MarR_2"/>
    <property type="match status" value="1"/>
</dbReference>
<dbReference type="InterPro" id="IPR000835">
    <property type="entry name" value="HTH_MarR-typ"/>
</dbReference>
<evidence type="ECO:0000259" key="1">
    <source>
        <dbReference type="PROSITE" id="PS50995"/>
    </source>
</evidence>
<dbReference type="SUPFAM" id="SSF46785">
    <property type="entry name" value="Winged helix' DNA-binding domain"/>
    <property type="match status" value="1"/>
</dbReference>
<dbReference type="Gene3D" id="1.10.10.10">
    <property type="entry name" value="Winged helix-like DNA-binding domain superfamily/Winged helix DNA-binding domain"/>
    <property type="match status" value="1"/>
</dbReference>
<dbReference type="InterPro" id="IPR039422">
    <property type="entry name" value="MarR/SlyA-like"/>
</dbReference>
<dbReference type="RefSeq" id="WP_345636236.1">
    <property type="nucleotide sequence ID" value="NZ_BAABJR010000019.1"/>
</dbReference>
<gene>
    <name evidence="2" type="ORF">GCM10023323_62230</name>
</gene>
<organism evidence="2 3">
    <name type="scientific">Streptomyces thinghirensis</name>
    <dbReference type="NCBI Taxonomy" id="551547"/>
    <lineage>
        <taxon>Bacteria</taxon>
        <taxon>Bacillati</taxon>
        <taxon>Actinomycetota</taxon>
        <taxon>Actinomycetes</taxon>
        <taxon>Kitasatosporales</taxon>
        <taxon>Streptomycetaceae</taxon>
        <taxon>Streptomyces</taxon>
    </lineage>
</organism>
<dbReference type="InterPro" id="IPR036390">
    <property type="entry name" value="WH_DNA-bd_sf"/>
</dbReference>
<evidence type="ECO:0000313" key="3">
    <source>
        <dbReference type="Proteomes" id="UP001499878"/>
    </source>
</evidence>
<dbReference type="SMART" id="SM00347">
    <property type="entry name" value="HTH_MARR"/>
    <property type="match status" value="1"/>
</dbReference>